<protein>
    <submittedName>
        <fullName evidence="2">Uncharacterized protein</fullName>
    </submittedName>
</protein>
<reference evidence="2" key="1">
    <citation type="journal article" date="2020" name="MBio">
        <title>A New Family of DNA Viruses Causing Disease in Crustaceans from Diverse Aquatic Biomes.</title>
        <authorList>
            <person name="Subramaniam K."/>
            <person name="Behringer D.C."/>
            <person name="Bojko J."/>
            <person name="Yutin N."/>
            <person name="Clark A.S."/>
            <person name="Bateman K.S."/>
            <person name="van Aerle R."/>
            <person name="Bass D."/>
            <person name="Kerr R.C."/>
            <person name="Koonin E.V."/>
            <person name="Stentiford G.D."/>
            <person name="Waltzek T.B."/>
        </authorList>
    </citation>
    <scope>NUCLEOTIDE SEQUENCE</scope>
</reference>
<proteinExistence type="predicted"/>
<sequence>MGTLISIQTVTVAAMSSSSSSPMAAAAAKKKRKDPRIVDNNETKRIKLLQEMEKEKEGGDDNGSDSDESIVDDYANQINIPDVVVDDDDDVVVDISEVNPPRNKNRFRMFKEVDFDDNGGGSMTVCYTDKDGVDKSVTFGDKNYSFNKLSVGKKSSGMVKGETMDHKYLYLLNSMFFRITTPLVYKSSDDDQMYTSLKRNSIDSLAQIIDFFSKKHSNAANHVETPYISCGVMLQGGNFLDENGMPIETLAGYVNKEVELLVTVDFSLFTRKSPRDGKSYVACKPKLTSGKIRPAVPVLPDF</sequence>
<name>A0A6G9HD85_9VIRU</name>
<feature type="compositionally biased region" description="Basic and acidic residues" evidence="1">
    <location>
        <begin position="35"/>
        <end position="59"/>
    </location>
</feature>
<organism evidence="2">
    <name type="scientific">Carcinus maenas virus 1</name>
    <dbReference type="NCBI Taxonomy" id="2704945"/>
    <lineage>
        <taxon>Viruses</taxon>
    </lineage>
</organism>
<feature type="compositionally biased region" description="Acidic residues" evidence="1">
    <location>
        <begin position="60"/>
        <end position="69"/>
    </location>
</feature>
<evidence type="ECO:0000256" key="1">
    <source>
        <dbReference type="SAM" id="MobiDB-lite"/>
    </source>
</evidence>
<dbReference type="EMBL" id="MN604015">
    <property type="protein sequence ID" value="QIQ08515.1"/>
    <property type="molecule type" value="Genomic_DNA"/>
</dbReference>
<feature type="region of interest" description="Disordered" evidence="1">
    <location>
        <begin position="13"/>
        <end position="69"/>
    </location>
</feature>
<gene>
    <name evidence="2" type="primary">ORF7</name>
</gene>
<evidence type="ECO:0000313" key="2">
    <source>
        <dbReference type="EMBL" id="QIQ08515.1"/>
    </source>
</evidence>
<accession>A0A6G9HD85</accession>
<feature type="compositionally biased region" description="Low complexity" evidence="1">
    <location>
        <begin position="13"/>
        <end position="27"/>
    </location>
</feature>